<keyword evidence="1" id="KW-0040">ANK repeat</keyword>
<dbReference type="Proteomes" id="UP000324241">
    <property type="component" value="Unassembled WGS sequence"/>
</dbReference>
<evidence type="ECO:0000313" key="3">
    <source>
        <dbReference type="EMBL" id="THC88192.1"/>
    </source>
</evidence>
<dbReference type="Proteomes" id="UP000308092">
    <property type="component" value="Unassembled WGS sequence"/>
</dbReference>
<comment type="caution">
    <text evidence="3">The sequence shown here is derived from an EMBL/GenBank/DDBJ whole genome shotgun (WGS) entry which is preliminary data.</text>
</comment>
<reference evidence="3 4" key="1">
    <citation type="submission" date="2019-03" db="EMBL/GenBank/DDBJ databases">
        <title>The genome sequence of a newly discovered highly antifungal drug resistant Aspergillus species, Aspergillus tanneri NIH 1004.</title>
        <authorList>
            <person name="Mounaud S."/>
            <person name="Singh I."/>
            <person name="Joardar V."/>
            <person name="Pakala S."/>
            <person name="Pakala S."/>
            <person name="Venepally P."/>
            <person name="Hoover J."/>
            <person name="Nierman W."/>
            <person name="Chung J."/>
            <person name="Losada L."/>
        </authorList>
    </citation>
    <scope>NUCLEOTIDE SEQUENCE [LARGE SCALE GENOMIC DNA]</scope>
    <source>
        <strain evidence="3 4">NIH1004</strain>
    </source>
</reference>
<feature type="repeat" description="ANK" evidence="1">
    <location>
        <begin position="240"/>
        <end position="272"/>
    </location>
</feature>
<dbReference type="STRING" id="1220188.A0A4S3J109"/>
<accession>A0A4S3J109</accession>
<dbReference type="InterPro" id="IPR036770">
    <property type="entry name" value="Ankyrin_rpt-contain_sf"/>
</dbReference>
<dbReference type="GeneID" id="54333089"/>
<reference evidence="2 5" key="2">
    <citation type="submission" date="2019-08" db="EMBL/GenBank/DDBJ databases">
        <title>The genome sequence of a newly discovered highly antifungal drug resistant Aspergillus species, Aspergillus tanneri NIH 1004.</title>
        <authorList>
            <person name="Mounaud S."/>
            <person name="Singh I."/>
            <person name="Joardar V."/>
            <person name="Pakala S."/>
            <person name="Pakala S."/>
            <person name="Venepally P."/>
            <person name="Chung J.K."/>
            <person name="Losada L."/>
            <person name="Nierman W.C."/>
        </authorList>
    </citation>
    <scope>NUCLEOTIDE SEQUENCE [LARGE SCALE GENOMIC DNA]</scope>
    <source>
        <strain evidence="2 5">NIH1004</strain>
    </source>
</reference>
<name>A0A4S3J109_9EURO</name>
<dbReference type="PROSITE" id="PS50088">
    <property type="entry name" value="ANK_REPEAT"/>
    <property type="match status" value="2"/>
</dbReference>
<sequence length="298" mass="33025">MYSRVLRQIDEEHAGLVSKILQWLAYSTRPLYIEEVAEIATINSSQRFSDPRRVLELLPSPLVTKTYTSDESDSSDFKEHQQQLHLVHPSFKEYLLSSEIQTGPESRYAIDQTESHAAISEDCLKYLLQFNQPYTTVPDVVQSSSLLRYAANYWAVHARHAGSRISRIQPLIWELFAAENAYLNWTAFLDGYQPFNEHNNIDGDALAPPPNPLYYASSYGLASVAQDLLQSGAPVDSQGPSGTALAAASLSGHNDTVRLLIDNGADVNSEGPLGRPLDLAASNGHFQVVEHLLERGAK</sequence>
<dbReference type="SUPFAM" id="SSF48403">
    <property type="entry name" value="Ankyrin repeat"/>
    <property type="match status" value="1"/>
</dbReference>
<dbReference type="PROSITE" id="PS50297">
    <property type="entry name" value="ANK_REP_REGION"/>
    <property type="match status" value="2"/>
</dbReference>
<protein>
    <submittedName>
        <fullName evidence="3">Uncharacterized protein</fullName>
    </submittedName>
</protein>
<dbReference type="AlphaFoldDB" id="A0A4S3J109"/>
<dbReference type="EMBL" id="SOSA01000913">
    <property type="protein sequence ID" value="THC88192.1"/>
    <property type="molecule type" value="Genomic_DNA"/>
</dbReference>
<gene>
    <name evidence="2" type="ORF">ATNIH1004_010387</name>
    <name evidence="3" type="ORF">EYZ11_012364</name>
</gene>
<dbReference type="Pfam" id="PF12796">
    <property type="entry name" value="Ank_2"/>
    <property type="match status" value="1"/>
</dbReference>
<organism evidence="3 4">
    <name type="scientific">Aspergillus tanneri</name>
    <dbReference type="NCBI Taxonomy" id="1220188"/>
    <lineage>
        <taxon>Eukaryota</taxon>
        <taxon>Fungi</taxon>
        <taxon>Dikarya</taxon>
        <taxon>Ascomycota</taxon>
        <taxon>Pezizomycotina</taxon>
        <taxon>Eurotiomycetes</taxon>
        <taxon>Eurotiomycetidae</taxon>
        <taxon>Eurotiales</taxon>
        <taxon>Aspergillaceae</taxon>
        <taxon>Aspergillus</taxon>
        <taxon>Aspergillus subgen. Circumdati</taxon>
    </lineage>
</organism>
<dbReference type="EMBL" id="QUQM01000005">
    <property type="protein sequence ID" value="KAA8643618.1"/>
    <property type="molecule type" value="Genomic_DNA"/>
</dbReference>
<dbReference type="RefSeq" id="XP_033422980.1">
    <property type="nucleotide sequence ID" value="XM_033574962.1"/>
</dbReference>
<evidence type="ECO:0000313" key="4">
    <source>
        <dbReference type="Proteomes" id="UP000308092"/>
    </source>
</evidence>
<proteinExistence type="predicted"/>
<dbReference type="InterPro" id="IPR002110">
    <property type="entry name" value="Ankyrin_rpt"/>
</dbReference>
<dbReference type="Gene3D" id="1.25.40.20">
    <property type="entry name" value="Ankyrin repeat-containing domain"/>
    <property type="match status" value="1"/>
</dbReference>
<feature type="repeat" description="ANK" evidence="1">
    <location>
        <begin position="276"/>
        <end position="298"/>
    </location>
</feature>
<evidence type="ECO:0000313" key="5">
    <source>
        <dbReference type="Proteomes" id="UP000324241"/>
    </source>
</evidence>
<evidence type="ECO:0000313" key="2">
    <source>
        <dbReference type="EMBL" id="KAA8643618.1"/>
    </source>
</evidence>
<dbReference type="VEuPathDB" id="FungiDB:EYZ11_012364"/>
<dbReference type="PANTHER" id="PTHR10039:SF16">
    <property type="entry name" value="GPI INOSITOL-DEACYLASE"/>
    <property type="match status" value="1"/>
</dbReference>
<evidence type="ECO:0000256" key="1">
    <source>
        <dbReference type="PROSITE-ProRule" id="PRU00023"/>
    </source>
</evidence>
<keyword evidence="4" id="KW-1185">Reference proteome</keyword>
<dbReference type="PANTHER" id="PTHR10039">
    <property type="entry name" value="AMELOGENIN"/>
    <property type="match status" value="1"/>
</dbReference>
<dbReference type="OrthoDB" id="1577640at2759"/>